<evidence type="ECO:0000256" key="5">
    <source>
        <dbReference type="ARBA" id="ARBA00022759"/>
    </source>
</evidence>
<evidence type="ECO:0000256" key="2">
    <source>
        <dbReference type="ARBA" id="ARBA00022679"/>
    </source>
</evidence>
<dbReference type="PROSITE" id="PS50994">
    <property type="entry name" value="INTEGRASE"/>
    <property type="match status" value="1"/>
</dbReference>
<gene>
    <name evidence="10" type="ORF">HanXRQr2_Chr13g0565911</name>
</gene>
<comment type="caution">
    <text evidence="10">The sequence shown here is derived from an EMBL/GenBank/DDBJ whole genome shotgun (WGS) entry which is preliminary data.</text>
</comment>
<feature type="compositionally biased region" description="Polar residues" evidence="8">
    <location>
        <begin position="355"/>
        <end position="367"/>
    </location>
</feature>
<dbReference type="EC" id="2.7.7.49" evidence="1"/>
<dbReference type="InterPro" id="IPR012337">
    <property type="entry name" value="RNaseH-like_sf"/>
</dbReference>
<dbReference type="GO" id="GO:0016787">
    <property type="term" value="F:hydrolase activity"/>
    <property type="evidence" value="ECO:0007669"/>
    <property type="project" value="UniProtKB-KW"/>
</dbReference>
<dbReference type="CDD" id="cd00303">
    <property type="entry name" value="retropepsin_like"/>
    <property type="match status" value="1"/>
</dbReference>
<feature type="compositionally biased region" description="Low complexity" evidence="8">
    <location>
        <begin position="392"/>
        <end position="435"/>
    </location>
</feature>
<dbReference type="InterPro" id="IPR021109">
    <property type="entry name" value="Peptidase_aspartic_dom_sf"/>
</dbReference>
<dbReference type="Pfam" id="PF03732">
    <property type="entry name" value="Retrotrans_gag"/>
    <property type="match status" value="1"/>
</dbReference>
<dbReference type="InterPro" id="IPR041588">
    <property type="entry name" value="Integrase_H2C2"/>
</dbReference>
<evidence type="ECO:0000313" key="11">
    <source>
        <dbReference type="Proteomes" id="UP000215914"/>
    </source>
</evidence>
<dbReference type="InterPro" id="IPR043502">
    <property type="entry name" value="DNA/RNA_pol_sf"/>
</dbReference>
<dbReference type="Pfam" id="PF00665">
    <property type="entry name" value="rve"/>
    <property type="match status" value="1"/>
</dbReference>
<dbReference type="GO" id="GO:0003676">
    <property type="term" value="F:nucleic acid binding"/>
    <property type="evidence" value="ECO:0007669"/>
    <property type="project" value="InterPro"/>
</dbReference>
<dbReference type="PANTHER" id="PTHR37984">
    <property type="entry name" value="PROTEIN CBG26694"/>
    <property type="match status" value="1"/>
</dbReference>
<feature type="region of interest" description="Disordered" evidence="8">
    <location>
        <begin position="1"/>
        <end position="21"/>
    </location>
</feature>
<feature type="compositionally biased region" description="Basic and acidic residues" evidence="8">
    <location>
        <begin position="271"/>
        <end position="281"/>
    </location>
</feature>
<dbReference type="EMBL" id="MNCJ02000328">
    <property type="protein sequence ID" value="KAF5771520.1"/>
    <property type="molecule type" value="Genomic_DNA"/>
</dbReference>
<dbReference type="InterPro" id="IPR000477">
    <property type="entry name" value="RT_dom"/>
</dbReference>
<keyword evidence="6 10" id="KW-0378">Hydrolase</keyword>
<dbReference type="InterPro" id="IPR001584">
    <property type="entry name" value="Integrase_cat-core"/>
</dbReference>
<dbReference type="PANTHER" id="PTHR37984:SF5">
    <property type="entry name" value="PROTEIN NYNRIN-LIKE"/>
    <property type="match status" value="1"/>
</dbReference>
<dbReference type="Gene3D" id="1.10.340.70">
    <property type="match status" value="1"/>
</dbReference>
<dbReference type="Gene3D" id="2.40.70.10">
    <property type="entry name" value="Acid Proteases"/>
    <property type="match status" value="1"/>
</dbReference>
<sequence length="1773" mass="201482">MSSTPAPAIAEPTDEPAHNLRRSRRLRERSLVVAQRIANAIDEPVIISEDESLEDEERVVMADDDRPLNETNQPGRAGLEPSILQPTIDAPNFEIKSSVINMLQNSVQFDGREHEDPGRHIAAFLAICSTFRMTGVSEDAIRLRLFPFSLRDKARAWLMSLPAGSIRTWNQLAEQFMQKYFPPEKTNKLRNRIVSFRQDEGESLHAAWERFKYLLIDVPHHGFSKRQLVLTFYQGLNYNTQERLDVNAGGDLGTKTPTEAYDIIEKAALKSSSRRDGDRGRATSSSSRSGVHAVDDYTAITAQLSALTSRFDKSQMIAHAGSGCDQCGVSHEPGACFQGVVYEGQEEVDFVGNQVRPQNNPYSNTYNPGWRNHPNFGWRANAGNQNPLGFTQRAPAPQQGQQYQQYNQPYQQRPYSYQNQGTGSSSQQQAPQSNSKLEDMMAQLLSSSEKRYQQSEDRFLANEGEMRSQKASIQNIENQVGQLAQMMSKRPPGGLPGNTEPNPGGQRDVNAVMTRSGKTTGPVISDSVPITEAVPTDTPDEVQARLRPASTAQVQEPVKDYTPPVPYPGRLKKQKNEEQYGKFLELFKQLHINIPFVEALAQMPKYAKFLKDILSNKQKLEDISCVVMNETCSAVLQNRLPTKMGDPGSFTLPCLIGNMSVSHALADLGASINLMPYKVFTKLDLGEPSPTRMSIRLADRSIKYPRGFVENMLVKIDKFVFPVDFVILDMDEDSRVPLILGRPFLNTARTIVDVAAGQITLRVNDEHVTFDIKRSMQHPQCHDDKLYYVDIVDACPSVDDPTPLELKELPPHLEYAFLDEERRLPVIISASLEKDEKIRLLEVLRLHKRAIAWKIMDIKGINPSFCTHKILMEDEYKPCAQHQRRLNPNMQDVVKKEVIKLLDAGMIYPISDSVWVSPVQVVPKKGGMTVVSNDRNELIPTRTVTGWRVCIDYRKLNDATRKDHFPLPFIDQMLERLSGKLYYCFLDGFSGYFQIPIAPEDQEKTTFTCPFGTFAYRRMPFGLCNAPATFQRCMVAIFHDMIEDSMEVFMDDFSVFGDSFDHCLENLRKMLKRCEETNLVLNWEKCHFMVKEGIVLGHKISHAGMEVDPAKVDIISRLPPPTSVRAIRSFLGHAGFYRRFIKDFSKIARPMTRLLEKDAPFIFGDDCLRAFDLLKQKLIEAPILVAPDWSLPFEIMCDASDYAIGAVLGQKREKHFHPIYYASKTLHDAQEHYTTTEKELLAVVFAFDKFRSYLVLSKTVVYTDHAAIRYLFSKQDAKPRLIRWILLLQEFDIEIQDKKGALNVAADHLSRLEHGDIVDARWDSINDNFPHESLMSVEICDESPWFADIANYLACGILIKGLTHQQKRKFFSDVKHYIWDDPYLFRVGADQVIRRCVSGKEATDILRHCHEGPTGGHHGANFTAKKVLDSGFYWPTIFRDAQSWVRACDACQRATNISARDEMPQTWIQVCEVFDIWGIDFMGPFPPSRGNKYILVAVDYVSKWAEAQALPTNDARVVVRFLKSLFARFGAPKALISDRGTHFCNTQLERALSRYGVHHRLSTPYHPQTSGQVEVTNRGLKRILERSVGANRKDWSDKLDEALWAFRTAYKTPIGTTPFRLVYGKACHLPVELEHKAMWALKTANLDLKAGGEARFLQIHELEELRQCAYENSVLYKERTKRLHDKRLKDHKEFQAGDLVLLYNSRLRLFPGKLHSRWTGPYTVKEIFPYGTVAIENADGVIFKVNGHRLKLYVAGPTESVMEVIELQTPHTS</sequence>
<evidence type="ECO:0000256" key="3">
    <source>
        <dbReference type="ARBA" id="ARBA00022695"/>
    </source>
</evidence>
<feature type="region of interest" description="Disordered" evidence="8">
    <location>
        <begin position="354"/>
        <end position="437"/>
    </location>
</feature>
<reference evidence="10" key="2">
    <citation type="submission" date="2020-06" db="EMBL/GenBank/DDBJ databases">
        <title>Helianthus annuus Genome sequencing and assembly Release 2.</title>
        <authorList>
            <person name="Gouzy J."/>
            <person name="Langlade N."/>
            <person name="Munos S."/>
        </authorList>
    </citation>
    <scope>NUCLEOTIDE SEQUENCE</scope>
    <source>
        <tissue evidence="10">Leaves</tissue>
    </source>
</reference>
<dbReference type="InterPro" id="IPR043128">
    <property type="entry name" value="Rev_trsase/Diguanyl_cyclase"/>
</dbReference>
<dbReference type="FunFam" id="3.30.70.270:FF:000020">
    <property type="entry name" value="Transposon Tf2-6 polyprotein-like Protein"/>
    <property type="match status" value="1"/>
</dbReference>
<dbReference type="InterPro" id="IPR041373">
    <property type="entry name" value="RT_RNaseH"/>
</dbReference>
<dbReference type="SUPFAM" id="SSF56672">
    <property type="entry name" value="DNA/RNA polymerases"/>
    <property type="match status" value="1"/>
</dbReference>
<evidence type="ECO:0000259" key="9">
    <source>
        <dbReference type="PROSITE" id="PS50994"/>
    </source>
</evidence>
<dbReference type="GO" id="GO:0015074">
    <property type="term" value="P:DNA integration"/>
    <property type="evidence" value="ECO:0007669"/>
    <property type="project" value="InterPro"/>
</dbReference>
<accession>A0A9K3H912</accession>
<keyword evidence="11" id="KW-1185">Reference proteome</keyword>
<dbReference type="FunFam" id="3.10.20.370:FF:000001">
    <property type="entry name" value="Retrovirus-related Pol polyprotein from transposon 17.6-like protein"/>
    <property type="match status" value="1"/>
</dbReference>
<keyword evidence="5" id="KW-0255">Endonuclease</keyword>
<keyword evidence="4" id="KW-0540">Nuclease</keyword>
<dbReference type="Pfam" id="PF00078">
    <property type="entry name" value="RVT_1"/>
    <property type="match status" value="1"/>
</dbReference>
<dbReference type="CDD" id="cd09274">
    <property type="entry name" value="RNase_HI_RT_Ty3"/>
    <property type="match status" value="1"/>
</dbReference>
<dbReference type="Pfam" id="PF17917">
    <property type="entry name" value="RT_RNaseH"/>
    <property type="match status" value="1"/>
</dbReference>
<evidence type="ECO:0000256" key="4">
    <source>
        <dbReference type="ARBA" id="ARBA00022722"/>
    </source>
</evidence>
<keyword evidence="3 10" id="KW-0548">Nucleotidyltransferase</keyword>
<dbReference type="InterPro" id="IPR036397">
    <property type="entry name" value="RNaseH_sf"/>
</dbReference>
<keyword evidence="2 10" id="KW-0808">Transferase</keyword>
<reference evidence="10" key="1">
    <citation type="journal article" date="2017" name="Nature">
        <title>The sunflower genome provides insights into oil metabolism, flowering and Asterid evolution.</title>
        <authorList>
            <person name="Badouin H."/>
            <person name="Gouzy J."/>
            <person name="Grassa C.J."/>
            <person name="Murat F."/>
            <person name="Staton S.E."/>
            <person name="Cottret L."/>
            <person name="Lelandais-Briere C."/>
            <person name="Owens G.L."/>
            <person name="Carrere S."/>
            <person name="Mayjonade B."/>
            <person name="Legrand L."/>
            <person name="Gill N."/>
            <person name="Kane N.C."/>
            <person name="Bowers J.E."/>
            <person name="Hubner S."/>
            <person name="Bellec A."/>
            <person name="Berard A."/>
            <person name="Berges H."/>
            <person name="Blanchet N."/>
            <person name="Boniface M.C."/>
            <person name="Brunel D."/>
            <person name="Catrice O."/>
            <person name="Chaidir N."/>
            <person name="Claudel C."/>
            <person name="Donnadieu C."/>
            <person name="Faraut T."/>
            <person name="Fievet G."/>
            <person name="Helmstetter N."/>
            <person name="King M."/>
            <person name="Knapp S.J."/>
            <person name="Lai Z."/>
            <person name="Le Paslier M.C."/>
            <person name="Lippi Y."/>
            <person name="Lorenzon L."/>
            <person name="Mandel J.R."/>
            <person name="Marage G."/>
            <person name="Marchand G."/>
            <person name="Marquand E."/>
            <person name="Bret-Mestries E."/>
            <person name="Morien E."/>
            <person name="Nambeesan S."/>
            <person name="Nguyen T."/>
            <person name="Pegot-Espagnet P."/>
            <person name="Pouilly N."/>
            <person name="Raftis F."/>
            <person name="Sallet E."/>
            <person name="Schiex T."/>
            <person name="Thomas J."/>
            <person name="Vandecasteele C."/>
            <person name="Vares D."/>
            <person name="Vear F."/>
            <person name="Vautrin S."/>
            <person name="Crespi M."/>
            <person name="Mangin B."/>
            <person name="Burke J.M."/>
            <person name="Salse J."/>
            <person name="Munos S."/>
            <person name="Vincourt P."/>
            <person name="Rieseberg L.H."/>
            <person name="Langlade N.B."/>
        </authorList>
    </citation>
    <scope>NUCLEOTIDE SEQUENCE</scope>
    <source>
        <tissue evidence="10">Leaves</tissue>
    </source>
</reference>
<evidence type="ECO:0000313" key="10">
    <source>
        <dbReference type="EMBL" id="KAF5771520.1"/>
    </source>
</evidence>
<keyword evidence="7" id="KW-0695">RNA-directed DNA polymerase</keyword>
<dbReference type="Gene3D" id="3.30.420.10">
    <property type="entry name" value="Ribonuclease H-like superfamily/Ribonuclease H"/>
    <property type="match status" value="1"/>
</dbReference>
<evidence type="ECO:0000256" key="6">
    <source>
        <dbReference type="ARBA" id="ARBA00022801"/>
    </source>
</evidence>
<dbReference type="Gramene" id="mRNA:HanXRQr2_Chr13g0565911">
    <property type="protein sequence ID" value="mRNA:HanXRQr2_Chr13g0565911"/>
    <property type="gene ID" value="HanXRQr2_Chr13g0565911"/>
</dbReference>
<proteinExistence type="predicted"/>
<protein>
    <recommendedName>
        <fullName evidence="1">RNA-directed DNA polymerase</fullName>
        <ecNumber evidence="1">2.7.7.49</ecNumber>
    </recommendedName>
</protein>
<dbReference type="Gene3D" id="3.30.70.270">
    <property type="match status" value="2"/>
</dbReference>
<dbReference type="InterPro" id="IPR005162">
    <property type="entry name" value="Retrotrans_gag_dom"/>
</dbReference>
<feature type="region of interest" description="Disordered" evidence="8">
    <location>
        <begin position="519"/>
        <end position="571"/>
    </location>
</feature>
<dbReference type="Proteomes" id="UP000215914">
    <property type="component" value="Unassembled WGS sequence"/>
</dbReference>
<dbReference type="InterPro" id="IPR050951">
    <property type="entry name" value="Retrovirus_Pol_polyprotein"/>
</dbReference>
<dbReference type="Gene3D" id="3.10.10.10">
    <property type="entry name" value="HIV Type 1 Reverse Transcriptase, subunit A, domain 1"/>
    <property type="match status" value="1"/>
</dbReference>
<feature type="domain" description="Integrase catalytic" evidence="9">
    <location>
        <begin position="1460"/>
        <end position="1626"/>
    </location>
</feature>
<name>A0A9K3H912_HELAN</name>
<feature type="region of interest" description="Disordered" evidence="8">
    <location>
        <begin position="271"/>
        <end position="290"/>
    </location>
</feature>
<organism evidence="10 11">
    <name type="scientific">Helianthus annuus</name>
    <name type="common">Common sunflower</name>
    <dbReference type="NCBI Taxonomy" id="4232"/>
    <lineage>
        <taxon>Eukaryota</taxon>
        <taxon>Viridiplantae</taxon>
        <taxon>Streptophyta</taxon>
        <taxon>Embryophyta</taxon>
        <taxon>Tracheophyta</taxon>
        <taxon>Spermatophyta</taxon>
        <taxon>Magnoliopsida</taxon>
        <taxon>eudicotyledons</taxon>
        <taxon>Gunneridae</taxon>
        <taxon>Pentapetalae</taxon>
        <taxon>asterids</taxon>
        <taxon>campanulids</taxon>
        <taxon>Asterales</taxon>
        <taxon>Asteraceae</taxon>
        <taxon>Asteroideae</taxon>
        <taxon>Heliantheae alliance</taxon>
        <taxon>Heliantheae</taxon>
        <taxon>Helianthus</taxon>
    </lineage>
</organism>
<evidence type="ECO:0000256" key="8">
    <source>
        <dbReference type="SAM" id="MobiDB-lite"/>
    </source>
</evidence>
<dbReference type="GO" id="GO:0003964">
    <property type="term" value="F:RNA-directed DNA polymerase activity"/>
    <property type="evidence" value="ECO:0007669"/>
    <property type="project" value="UniProtKB-KW"/>
</dbReference>
<evidence type="ECO:0000256" key="7">
    <source>
        <dbReference type="ARBA" id="ARBA00022918"/>
    </source>
</evidence>
<dbReference type="GO" id="GO:0004519">
    <property type="term" value="F:endonuclease activity"/>
    <property type="evidence" value="ECO:0007669"/>
    <property type="project" value="UniProtKB-KW"/>
</dbReference>
<dbReference type="Pfam" id="PF17921">
    <property type="entry name" value="Integrase_H2C2"/>
    <property type="match status" value="1"/>
</dbReference>
<dbReference type="CDD" id="cd01647">
    <property type="entry name" value="RT_LTR"/>
    <property type="match status" value="1"/>
</dbReference>
<evidence type="ECO:0000256" key="1">
    <source>
        <dbReference type="ARBA" id="ARBA00012493"/>
    </source>
</evidence>
<dbReference type="SUPFAM" id="SSF53098">
    <property type="entry name" value="Ribonuclease H-like"/>
    <property type="match status" value="1"/>
</dbReference>